<dbReference type="GO" id="GO:0033388">
    <property type="term" value="P:putrescine biosynthetic process from arginine"/>
    <property type="evidence" value="ECO:0007669"/>
    <property type="project" value="TreeGrafter"/>
</dbReference>
<dbReference type="AlphaFoldDB" id="A0A445AJN7"/>
<evidence type="ECO:0000256" key="4">
    <source>
        <dbReference type="ARBA" id="ARBA00060704"/>
    </source>
</evidence>
<comment type="caution">
    <text evidence="8">The sequence shown here is derived from an EMBL/GenBank/DDBJ whole genome shotgun (WGS) entry which is preliminary data.</text>
</comment>
<name>A0A445AJN7_ARAHY</name>
<dbReference type="InterPro" id="IPR017755">
    <property type="entry name" value="N-carbamoylputrescine_amidase"/>
</dbReference>
<evidence type="ECO:0000256" key="5">
    <source>
        <dbReference type="ARBA" id="ARBA00066800"/>
    </source>
</evidence>
<dbReference type="GO" id="GO:0050126">
    <property type="term" value="F:N-carbamoylputrescine amidase activity"/>
    <property type="evidence" value="ECO:0007669"/>
    <property type="project" value="UniProtKB-EC"/>
</dbReference>
<keyword evidence="9" id="KW-1185">Reference proteome</keyword>
<dbReference type="FunFam" id="3.60.110.10:FF:000012">
    <property type="entry name" value="N-carbamoylputrescine amidohydrolase, putative"/>
    <property type="match status" value="1"/>
</dbReference>
<keyword evidence="1" id="KW-0378">Hydrolase</keyword>
<dbReference type="PANTHER" id="PTHR43674">
    <property type="entry name" value="NITRILASE C965.09-RELATED"/>
    <property type="match status" value="1"/>
</dbReference>
<evidence type="ECO:0000256" key="6">
    <source>
        <dbReference type="ARBA" id="ARBA00074270"/>
    </source>
</evidence>
<feature type="domain" description="CN hydrolase" evidence="7">
    <location>
        <begin position="21"/>
        <end position="297"/>
    </location>
</feature>
<sequence length="882" mass="99275">MAVPKAKRVNANKIEDMGRNVVVSALQFACTDDVDTNVDTAERLVRDAHKQGANIVLIQELFEGYYFCQAQREDYIQRAKPYKDHPTILRMQELAKELGVVIPVSFFEEANNAHYNSIAIIDADGSDIGIYRKSHIPDGPGYQEKFYFNPGDTGFKVFQTKFAKIGVGEKLKELDNKVDNSYFMSAICWDQWFPEAARAMALQGAEILFYPTAIGSEPQDQGLDSRDHWKRVMQGHAGANLVPLVASNRIGKEVIETEHGNSEITFYGNSFIAGPTGEIVAAADDKHEAVLVAQFDLDKIKSQRHCWGVFRDRRPELYKIRESGVDSGLGLACLMLLHHIQGYPSIRIFRKGSDIRDDHGDHDHESYYGDRDTDSLVKTMEKLVASLPAESQKLGLEDKSNGVICEKMDSQISRRVSCVLYRYPVLVFGGFVQFQTKYVTDEASMQEMFSVYLESWSRVSFIELYVEFEQSTADRDIELEDYNSDSEEEFESNYEVVDPGVDEDQADEAMVADVGDVANALANQQPFVEPSFMRSLDLEAMHAPEFPQYVNAAELPLMPDGEFTVGMEFSSREVVIKPMKDYTIRRGVDYRVHESEPTTFYAKCTQYGAGCDWLIRVSKMSRKFCWEIRRYNGSHTCTRATISQVHSKLDSNTVAEAIKPLVEVDPVLSKEEQKGGVFVRSSPLRSSFSEALFVSYLAKKKMKLCSNRLPSMTPVDFMFLHDLPVYALNNPGRSSCWLPEPPPARTSTSSASTKTTPKPCCARFSRSTLACVTAPKLFPLRSTSINFEDDFSAQTVLHIESFGHALHAFINGKLAVTLKGLKNGTTIDLSSQQWSYQVTFRLLLSIGLQGEDLVYLVEVLDSGTHNQTYPQNQEEDEGQFCH</sequence>
<comment type="similarity">
    <text evidence="3">Belongs to the carbon-nitrogen hydrolase superfamily.</text>
</comment>
<dbReference type="InterPro" id="IPR004332">
    <property type="entry name" value="Transposase_MuDR"/>
</dbReference>
<dbReference type="CDD" id="cd07573">
    <property type="entry name" value="CPA"/>
    <property type="match status" value="1"/>
</dbReference>
<evidence type="ECO:0000259" key="7">
    <source>
        <dbReference type="PROSITE" id="PS50263"/>
    </source>
</evidence>
<dbReference type="Pfam" id="PF00795">
    <property type="entry name" value="CN_hydrolase"/>
    <property type="match status" value="1"/>
</dbReference>
<dbReference type="Pfam" id="PF03108">
    <property type="entry name" value="DBD_Tnp_Mut"/>
    <property type="match status" value="1"/>
</dbReference>
<dbReference type="InterPro" id="IPR050345">
    <property type="entry name" value="Aliph_Amidase/BUP"/>
</dbReference>
<comment type="pathway">
    <text evidence="4">Amine and polyamine biosynthesis; putrescine biosynthesis via agmatine pathway; putrescine from N-carbamoylputrescine (amidase route): step 1/1.</text>
</comment>
<evidence type="ECO:0000256" key="3">
    <source>
        <dbReference type="ARBA" id="ARBA00034122"/>
    </source>
</evidence>
<dbReference type="NCBIfam" id="TIGR03381">
    <property type="entry name" value="agmatine_aguB"/>
    <property type="match status" value="1"/>
</dbReference>
<evidence type="ECO:0000256" key="1">
    <source>
        <dbReference type="ARBA" id="ARBA00022801"/>
    </source>
</evidence>
<dbReference type="SUPFAM" id="SSF56317">
    <property type="entry name" value="Carbon-nitrogen hydrolase"/>
    <property type="match status" value="1"/>
</dbReference>
<organism evidence="8 9">
    <name type="scientific">Arachis hypogaea</name>
    <name type="common">Peanut</name>
    <dbReference type="NCBI Taxonomy" id="3818"/>
    <lineage>
        <taxon>Eukaryota</taxon>
        <taxon>Viridiplantae</taxon>
        <taxon>Streptophyta</taxon>
        <taxon>Embryophyta</taxon>
        <taxon>Tracheophyta</taxon>
        <taxon>Spermatophyta</taxon>
        <taxon>Magnoliopsida</taxon>
        <taxon>eudicotyledons</taxon>
        <taxon>Gunneridae</taxon>
        <taxon>Pentapetalae</taxon>
        <taxon>rosids</taxon>
        <taxon>fabids</taxon>
        <taxon>Fabales</taxon>
        <taxon>Fabaceae</taxon>
        <taxon>Papilionoideae</taxon>
        <taxon>50 kb inversion clade</taxon>
        <taxon>dalbergioids sensu lato</taxon>
        <taxon>Dalbergieae</taxon>
        <taxon>Pterocarpus clade</taxon>
        <taxon>Arachis</taxon>
    </lineage>
</organism>
<gene>
    <name evidence="8" type="ORF">Ahy_B02g060947</name>
</gene>
<dbReference type="PANTHER" id="PTHR43674:SF2">
    <property type="entry name" value="BETA-UREIDOPROPIONASE"/>
    <property type="match status" value="1"/>
</dbReference>
<proteinExistence type="inferred from homology"/>
<dbReference type="EC" id="3.5.1.53" evidence="5"/>
<accession>A0A445AJN7</accession>
<keyword evidence="2" id="KW-0620">Polyamine biosynthesis</keyword>
<evidence type="ECO:0000313" key="9">
    <source>
        <dbReference type="Proteomes" id="UP000289738"/>
    </source>
</evidence>
<dbReference type="InterPro" id="IPR003010">
    <property type="entry name" value="C-N_Hydrolase"/>
</dbReference>
<evidence type="ECO:0000256" key="2">
    <source>
        <dbReference type="ARBA" id="ARBA00023115"/>
    </source>
</evidence>
<dbReference type="InterPro" id="IPR036526">
    <property type="entry name" value="C-N_Hydrolase_sf"/>
</dbReference>
<reference evidence="8 9" key="1">
    <citation type="submission" date="2019-01" db="EMBL/GenBank/DDBJ databases">
        <title>Sequencing of cultivated peanut Arachis hypogaea provides insights into genome evolution and oil improvement.</title>
        <authorList>
            <person name="Chen X."/>
        </authorList>
    </citation>
    <scope>NUCLEOTIDE SEQUENCE [LARGE SCALE GENOMIC DNA]</scope>
    <source>
        <strain evidence="9">cv. Fuhuasheng</strain>
        <tissue evidence="8">Leaves</tissue>
    </source>
</reference>
<dbReference type="Gene3D" id="3.60.110.10">
    <property type="entry name" value="Carbon-nitrogen hydrolase"/>
    <property type="match status" value="1"/>
</dbReference>
<evidence type="ECO:0000313" key="8">
    <source>
        <dbReference type="EMBL" id="RYR26669.1"/>
    </source>
</evidence>
<dbReference type="CDD" id="cd02961">
    <property type="entry name" value="PDI_a_family"/>
    <property type="match status" value="1"/>
</dbReference>
<dbReference type="PROSITE" id="PS50263">
    <property type="entry name" value="CN_HYDROLASE"/>
    <property type="match status" value="1"/>
</dbReference>
<protein>
    <recommendedName>
        <fullName evidence="6">N-carbamoylputrescine amidase</fullName>
        <ecNumber evidence="5">3.5.1.53</ecNumber>
    </recommendedName>
</protein>
<dbReference type="EMBL" id="SDMP01000012">
    <property type="protein sequence ID" value="RYR26669.1"/>
    <property type="molecule type" value="Genomic_DNA"/>
</dbReference>
<dbReference type="Proteomes" id="UP000289738">
    <property type="component" value="Chromosome B02"/>
</dbReference>
<dbReference type="STRING" id="3818.A0A445AJN7"/>